<dbReference type="PANTHER" id="PTHR33639">
    <property type="entry name" value="THIOL-DISULFIDE OXIDOREDUCTASE DCC"/>
    <property type="match status" value="1"/>
</dbReference>
<sequence>MSYAVIYDGNCNLCANFVSILEKYDRGRQFFYVPMQDQETLDIFNISSKDCEMGMILVDRNNPMSRWQGSEAAEEIVRRLPMGASLIAAYRSLFPLKAMGDAAYIQIRDHRYQLFGKRDRTYHTAYPVGCVARDNSAQCHN</sequence>
<evidence type="ECO:0000313" key="1">
    <source>
        <dbReference type="EMBL" id="NMF58490.1"/>
    </source>
</evidence>
<reference evidence="1 2" key="1">
    <citation type="submission" date="2020-03" db="EMBL/GenBank/DDBJ databases">
        <title>Draft Genome Sequence of 2-Methylisoborneol Producing Pseudanabaena yagii Strain GIHE-NHR1 Isolated from North Han River in South Korea.</title>
        <authorList>
            <person name="Jeong J."/>
        </authorList>
    </citation>
    <scope>NUCLEOTIDE SEQUENCE [LARGE SCALE GENOMIC DNA]</scope>
    <source>
        <strain evidence="1 2">GIHE-NHR1</strain>
    </source>
</reference>
<dbReference type="Pfam" id="PF04134">
    <property type="entry name" value="DCC1-like"/>
    <property type="match status" value="1"/>
</dbReference>
<comment type="caution">
    <text evidence="1">The sequence shown here is derived from an EMBL/GenBank/DDBJ whole genome shotgun (WGS) entry which is preliminary data.</text>
</comment>
<dbReference type="InterPro" id="IPR007263">
    <property type="entry name" value="DCC1-like"/>
</dbReference>
<evidence type="ECO:0000313" key="2">
    <source>
        <dbReference type="Proteomes" id="UP000738376"/>
    </source>
</evidence>
<gene>
    <name evidence="1" type="ORF">HC246_10785</name>
</gene>
<accession>A0ABX1LQU0</accession>
<name>A0ABX1LQU0_9CYAN</name>
<organism evidence="1 2">
    <name type="scientific">Pseudanabaena yagii GIHE-NHR1</name>
    <dbReference type="NCBI Taxonomy" id="2722753"/>
    <lineage>
        <taxon>Bacteria</taxon>
        <taxon>Bacillati</taxon>
        <taxon>Cyanobacteriota</taxon>
        <taxon>Cyanophyceae</taxon>
        <taxon>Pseudanabaenales</taxon>
        <taxon>Pseudanabaenaceae</taxon>
        <taxon>Pseudanabaena</taxon>
        <taxon>Pseudanabaena yagii</taxon>
    </lineage>
</organism>
<dbReference type="RefSeq" id="WP_169363390.1">
    <property type="nucleotide sequence ID" value="NZ_JAAVJL010000001.1"/>
</dbReference>
<dbReference type="PANTHER" id="PTHR33639:SF2">
    <property type="entry name" value="DUF393 DOMAIN-CONTAINING PROTEIN"/>
    <property type="match status" value="1"/>
</dbReference>
<dbReference type="EMBL" id="JAAVJL010000001">
    <property type="protein sequence ID" value="NMF58490.1"/>
    <property type="molecule type" value="Genomic_DNA"/>
</dbReference>
<proteinExistence type="predicted"/>
<keyword evidence="2" id="KW-1185">Reference proteome</keyword>
<dbReference type="Proteomes" id="UP000738376">
    <property type="component" value="Unassembled WGS sequence"/>
</dbReference>
<dbReference type="InterPro" id="IPR052927">
    <property type="entry name" value="DCC_oxidoreductase"/>
</dbReference>
<protein>
    <submittedName>
        <fullName evidence="1">DUF393 domain-containing protein</fullName>
    </submittedName>
</protein>